<proteinExistence type="predicted"/>
<sequence length="308" mass="34064">MTPIRCAICDQELSIHERVKGDLCSRFECKQIATRVYAQAKTSLKNQQLEVAEVIAEQVSAAESFDQQSRNLVPVVIPSNDNKLQHRTKAERRKFLDRLGSLISQAAAVMAGHSSVVSDDVELEPFDSESPERQFAEVQVTEQTAKAMLSACAFCRGKCCLQGKLHAFLTVKTLLRFMRNNPQLRPREVWQRYVERIPSQSSEGGCIYQSSQGCTLTREMRSSVCNGYECKGLVEVRETAAEDSETTMVLVSVCEAESMPALSTAKRPPGPVALPVIQIPWTVQRVAVVADGTAKQIELPESEPVSSD</sequence>
<dbReference type="OrthoDB" id="5421259at2"/>
<reference evidence="1 2" key="1">
    <citation type="submission" date="2019-02" db="EMBL/GenBank/DDBJ databases">
        <title>Deep-cultivation of Planctomycetes and their phenomic and genomic characterization uncovers novel biology.</title>
        <authorList>
            <person name="Wiegand S."/>
            <person name="Jogler M."/>
            <person name="Boedeker C."/>
            <person name="Pinto D."/>
            <person name="Vollmers J."/>
            <person name="Rivas-Marin E."/>
            <person name="Kohn T."/>
            <person name="Peeters S.H."/>
            <person name="Heuer A."/>
            <person name="Rast P."/>
            <person name="Oberbeckmann S."/>
            <person name="Bunk B."/>
            <person name="Jeske O."/>
            <person name="Meyerdierks A."/>
            <person name="Storesund J.E."/>
            <person name="Kallscheuer N."/>
            <person name="Luecker S."/>
            <person name="Lage O.M."/>
            <person name="Pohl T."/>
            <person name="Merkel B.J."/>
            <person name="Hornburger P."/>
            <person name="Mueller R.-W."/>
            <person name="Bruemmer F."/>
            <person name="Labrenz M."/>
            <person name="Spormann A.M."/>
            <person name="Op den Camp H."/>
            <person name="Overmann J."/>
            <person name="Amann R."/>
            <person name="Jetten M.S.M."/>
            <person name="Mascher T."/>
            <person name="Medema M.H."/>
            <person name="Devos D.P."/>
            <person name="Kaster A.-K."/>
            <person name="Ovreas L."/>
            <person name="Rohde M."/>
            <person name="Galperin M.Y."/>
            <person name="Jogler C."/>
        </authorList>
    </citation>
    <scope>NUCLEOTIDE SEQUENCE [LARGE SCALE GENOMIC DNA]</scope>
    <source>
        <strain evidence="1 2">SV_7m_r</strain>
    </source>
</reference>
<name>A0A517SXK0_9BACT</name>
<dbReference type="RefSeq" id="WP_145274217.1">
    <property type="nucleotide sequence ID" value="NZ_CP036272.1"/>
</dbReference>
<evidence type="ECO:0000313" key="1">
    <source>
        <dbReference type="EMBL" id="QDT60875.1"/>
    </source>
</evidence>
<accession>A0A517SXK0</accession>
<dbReference type="EMBL" id="CP036272">
    <property type="protein sequence ID" value="QDT60875.1"/>
    <property type="molecule type" value="Genomic_DNA"/>
</dbReference>
<dbReference type="AlphaFoldDB" id="A0A517SXK0"/>
<keyword evidence="2" id="KW-1185">Reference proteome</keyword>
<dbReference type="Proteomes" id="UP000315003">
    <property type="component" value="Chromosome"/>
</dbReference>
<organism evidence="1 2">
    <name type="scientific">Stieleria bergensis</name>
    <dbReference type="NCBI Taxonomy" id="2528025"/>
    <lineage>
        <taxon>Bacteria</taxon>
        <taxon>Pseudomonadati</taxon>
        <taxon>Planctomycetota</taxon>
        <taxon>Planctomycetia</taxon>
        <taxon>Pirellulales</taxon>
        <taxon>Pirellulaceae</taxon>
        <taxon>Stieleria</taxon>
    </lineage>
</organism>
<protein>
    <submittedName>
        <fullName evidence="1">Uncharacterized protein</fullName>
    </submittedName>
</protein>
<gene>
    <name evidence="1" type="ORF">SV7mr_34040</name>
</gene>
<evidence type="ECO:0000313" key="2">
    <source>
        <dbReference type="Proteomes" id="UP000315003"/>
    </source>
</evidence>